<dbReference type="PANTHER" id="PTHR41523:SF8">
    <property type="entry name" value="ETHYLENE RESPONSE SENSOR PROTEIN"/>
    <property type="match status" value="1"/>
</dbReference>
<evidence type="ECO:0000256" key="5">
    <source>
        <dbReference type="ARBA" id="ARBA00022741"/>
    </source>
</evidence>
<dbReference type="InterPro" id="IPR003594">
    <property type="entry name" value="HATPase_dom"/>
</dbReference>
<keyword evidence="7" id="KW-0067">ATP-binding</keyword>
<keyword evidence="14" id="KW-1185">Reference proteome</keyword>
<dbReference type="NCBIfam" id="TIGR00229">
    <property type="entry name" value="sensory_box"/>
    <property type="match status" value="1"/>
</dbReference>
<feature type="region of interest" description="Disordered" evidence="9">
    <location>
        <begin position="353"/>
        <end position="375"/>
    </location>
</feature>
<evidence type="ECO:0000256" key="4">
    <source>
        <dbReference type="ARBA" id="ARBA00022679"/>
    </source>
</evidence>
<dbReference type="PROSITE" id="PS50113">
    <property type="entry name" value="PAC"/>
    <property type="match status" value="1"/>
</dbReference>
<proteinExistence type="predicted"/>
<keyword evidence="4" id="KW-0808">Transferase</keyword>
<comment type="caution">
    <text evidence="13">The sequence shown here is derived from an EMBL/GenBank/DDBJ whole genome shotgun (WGS) entry which is preliminary data.</text>
</comment>
<dbReference type="SUPFAM" id="SSF55785">
    <property type="entry name" value="PYP-like sensor domain (PAS domain)"/>
    <property type="match status" value="1"/>
</dbReference>
<feature type="domain" description="PAS" evidence="11">
    <location>
        <begin position="12"/>
        <end position="54"/>
    </location>
</feature>
<evidence type="ECO:0000256" key="3">
    <source>
        <dbReference type="ARBA" id="ARBA00022553"/>
    </source>
</evidence>
<dbReference type="InterPro" id="IPR011495">
    <property type="entry name" value="Sig_transdc_His_kin_sub2_dim/P"/>
</dbReference>
<protein>
    <recommendedName>
        <fullName evidence="2">histidine kinase</fullName>
        <ecNumber evidence="2">2.7.13.3</ecNumber>
    </recommendedName>
</protein>
<keyword evidence="3" id="KW-0597">Phosphoprotein</keyword>
<dbReference type="Gene3D" id="3.30.565.10">
    <property type="entry name" value="Histidine kinase-like ATPase, C-terminal domain"/>
    <property type="match status" value="1"/>
</dbReference>
<dbReference type="AlphaFoldDB" id="A0A399QUP9"/>
<feature type="compositionally biased region" description="Basic and acidic residues" evidence="9">
    <location>
        <begin position="365"/>
        <end position="375"/>
    </location>
</feature>
<dbReference type="InterPro" id="IPR036890">
    <property type="entry name" value="HATPase_C_sf"/>
</dbReference>
<evidence type="ECO:0000259" key="12">
    <source>
        <dbReference type="PROSITE" id="PS50113"/>
    </source>
</evidence>
<dbReference type="InterPro" id="IPR000014">
    <property type="entry name" value="PAS"/>
</dbReference>
<dbReference type="InterPro" id="IPR000700">
    <property type="entry name" value="PAS-assoc_C"/>
</dbReference>
<evidence type="ECO:0000256" key="9">
    <source>
        <dbReference type="SAM" id="MobiDB-lite"/>
    </source>
</evidence>
<dbReference type="Pfam" id="PF02518">
    <property type="entry name" value="HATPase_c"/>
    <property type="match status" value="1"/>
</dbReference>
<feature type="domain" description="PAC" evidence="12">
    <location>
        <begin position="91"/>
        <end position="143"/>
    </location>
</feature>
<evidence type="ECO:0000259" key="11">
    <source>
        <dbReference type="PROSITE" id="PS50112"/>
    </source>
</evidence>
<dbReference type="PROSITE" id="PS50109">
    <property type="entry name" value="HIS_KIN"/>
    <property type="match status" value="1"/>
</dbReference>
<name>A0A399QUP9_9PROT</name>
<evidence type="ECO:0000256" key="2">
    <source>
        <dbReference type="ARBA" id="ARBA00012438"/>
    </source>
</evidence>
<comment type="catalytic activity">
    <reaction evidence="1">
        <text>ATP + protein L-histidine = ADP + protein N-phospho-L-histidine.</text>
        <dbReference type="EC" id="2.7.13.3"/>
    </reaction>
</comment>
<evidence type="ECO:0000313" key="14">
    <source>
        <dbReference type="Proteomes" id="UP000265431"/>
    </source>
</evidence>
<dbReference type="InterPro" id="IPR035965">
    <property type="entry name" value="PAS-like_dom_sf"/>
</dbReference>
<dbReference type="SMART" id="SM00387">
    <property type="entry name" value="HATPase_c"/>
    <property type="match status" value="1"/>
</dbReference>
<reference evidence="13 14" key="1">
    <citation type="submission" date="2018-08" db="EMBL/GenBank/DDBJ databases">
        <title>Henriciella mobilis sp. nov., isolated from seawater.</title>
        <authorList>
            <person name="Cheng H."/>
            <person name="Wu Y.-H."/>
            <person name="Xu X.-W."/>
            <person name="Guo L.-L."/>
        </authorList>
    </citation>
    <scope>NUCLEOTIDE SEQUENCE [LARGE SCALE GENOMIC DNA]</scope>
    <source>
        <strain evidence="13 14">CCUG66934</strain>
    </source>
</reference>
<keyword evidence="5" id="KW-0547">Nucleotide-binding</keyword>
<evidence type="ECO:0000256" key="1">
    <source>
        <dbReference type="ARBA" id="ARBA00000085"/>
    </source>
</evidence>
<sequence length="375" mass="41710">MRKGTLRLEQNREKIQLAVLDQLGEGIILADKDGKIVLVNRAAEVIHGRSELDISPDDYSDSYELLTLDEEPYPPEKLPLSLAVKEARVVTDAPWKVRRPDGSIVIAVGTARPIFGKDGNQVASVLTMRDETARYHAEHKLKDALEVKETLLYEVNHRVRNSLQVVSSLVTMHMRTLEDPDARDALDAARRRIDVITATHRSLYELGTHDWVDCSYLLPDLCKQIVETFSAKQNIVLKTRKKGVVILAVSQAVSLCLAVTELMINACKYAFQGRAAGRINLVMECCDDDRVLISVEDDGVGMEETETDSRKGIGSMIVTSLTHSLDATVERETGPLGTRFTISFARAEEGKRSALGLPTSPQNDPLDHWQKNRLA</sequence>
<evidence type="ECO:0000256" key="6">
    <source>
        <dbReference type="ARBA" id="ARBA00022777"/>
    </source>
</evidence>
<keyword evidence="8" id="KW-0843">Virulence</keyword>
<dbReference type="GO" id="GO:0004673">
    <property type="term" value="F:protein histidine kinase activity"/>
    <property type="evidence" value="ECO:0007669"/>
    <property type="project" value="UniProtKB-EC"/>
</dbReference>
<dbReference type="CDD" id="cd00130">
    <property type="entry name" value="PAS"/>
    <property type="match status" value="1"/>
</dbReference>
<feature type="domain" description="Histidine kinase" evidence="10">
    <location>
        <begin position="154"/>
        <end position="348"/>
    </location>
</feature>
<dbReference type="PROSITE" id="PS50112">
    <property type="entry name" value="PAS"/>
    <property type="match status" value="1"/>
</dbReference>
<dbReference type="SUPFAM" id="SSF55874">
    <property type="entry name" value="ATPase domain of HSP90 chaperone/DNA topoisomerase II/histidine kinase"/>
    <property type="match status" value="1"/>
</dbReference>
<evidence type="ECO:0000256" key="7">
    <source>
        <dbReference type="ARBA" id="ARBA00022840"/>
    </source>
</evidence>
<dbReference type="Gene3D" id="3.30.450.20">
    <property type="entry name" value="PAS domain"/>
    <property type="match status" value="1"/>
</dbReference>
<evidence type="ECO:0000256" key="8">
    <source>
        <dbReference type="ARBA" id="ARBA00023026"/>
    </source>
</evidence>
<dbReference type="EMBL" id="QWGB01000007">
    <property type="protein sequence ID" value="RIJ22181.1"/>
    <property type="molecule type" value="Genomic_DNA"/>
</dbReference>
<dbReference type="Pfam" id="PF07568">
    <property type="entry name" value="HisKA_2"/>
    <property type="match status" value="1"/>
</dbReference>
<dbReference type="Proteomes" id="UP000265431">
    <property type="component" value="Unassembled WGS sequence"/>
</dbReference>
<evidence type="ECO:0000313" key="13">
    <source>
        <dbReference type="EMBL" id="RIJ22181.1"/>
    </source>
</evidence>
<dbReference type="GO" id="GO:0005524">
    <property type="term" value="F:ATP binding"/>
    <property type="evidence" value="ECO:0007669"/>
    <property type="project" value="UniProtKB-KW"/>
</dbReference>
<dbReference type="EC" id="2.7.13.3" evidence="2"/>
<evidence type="ECO:0000259" key="10">
    <source>
        <dbReference type="PROSITE" id="PS50109"/>
    </source>
</evidence>
<keyword evidence="6" id="KW-0418">Kinase</keyword>
<organism evidence="13 14">
    <name type="scientific">Henriciella barbarensis</name>
    <dbReference type="NCBI Taxonomy" id="86342"/>
    <lineage>
        <taxon>Bacteria</taxon>
        <taxon>Pseudomonadati</taxon>
        <taxon>Pseudomonadota</taxon>
        <taxon>Alphaproteobacteria</taxon>
        <taxon>Hyphomonadales</taxon>
        <taxon>Hyphomonadaceae</taxon>
        <taxon>Henriciella</taxon>
    </lineage>
</organism>
<dbReference type="PANTHER" id="PTHR41523">
    <property type="entry name" value="TWO-COMPONENT SYSTEM SENSOR PROTEIN"/>
    <property type="match status" value="1"/>
</dbReference>
<gene>
    <name evidence="13" type="ORF">D1224_11515</name>
</gene>
<dbReference type="InterPro" id="IPR005467">
    <property type="entry name" value="His_kinase_dom"/>
</dbReference>
<accession>A0A399QUP9</accession>
<dbReference type="Pfam" id="PF13426">
    <property type="entry name" value="PAS_9"/>
    <property type="match status" value="1"/>
</dbReference>